<protein>
    <submittedName>
        <fullName evidence="2">Uncharacterized protein</fullName>
    </submittedName>
</protein>
<dbReference type="Pfam" id="PF02519">
    <property type="entry name" value="Auxin_inducible"/>
    <property type="match status" value="1"/>
</dbReference>
<dbReference type="Proteomes" id="UP001180020">
    <property type="component" value="Unassembled WGS sequence"/>
</dbReference>
<dbReference type="AlphaFoldDB" id="A0AAV9DGU6"/>
<evidence type="ECO:0000313" key="2">
    <source>
        <dbReference type="EMBL" id="KAK1300161.1"/>
    </source>
</evidence>
<name>A0AAV9DGU6_ACOCL</name>
<dbReference type="EMBL" id="JAUJYO010000013">
    <property type="protein sequence ID" value="KAK1300161.1"/>
    <property type="molecule type" value="Genomic_DNA"/>
</dbReference>
<comment type="caution">
    <text evidence="2">The sequence shown here is derived from an EMBL/GenBank/DDBJ whole genome shotgun (WGS) entry which is preliminary data.</text>
</comment>
<sequence length="152" mass="17099">MHKRGFEIKCENEKLQEKDLLILQSFADLFDSLNASLSNSLYSFVVDLKATSREGEVDRRPSAVPILARRAPSDASPLYVGEEQRRFVVPTSFLSHPLFRILFEMAYSEYGFDQESGLSVPCDVSVFEEVVEAIEGGRGRFDLRMLVGEIGS</sequence>
<dbReference type="PANTHER" id="PTHR31374">
    <property type="entry name" value="AUXIN-INDUCED PROTEIN-LIKE-RELATED"/>
    <property type="match status" value="1"/>
</dbReference>
<accession>A0AAV9DGU6</accession>
<reference evidence="2" key="2">
    <citation type="submission" date="2023-06" db="EMBL/GenBank/DDBJ databases">
        <authorList>
            <person name="Ma L."/>
            <person name="Liu K.-W."/>
            <person name="Li Z."/>
            <person name="Hsiao Y.-Y."/>
            <person name="Qi Y."/>
            <person name="Fu T."/>
            <person name="Tang G."/>
            <person name="Zhang D."/>
            <person name="Sun W.-H."/>
            <person name="Liu D.-K."/>
            <person name="Li Y."/>
            <person name="Chen G.-Z."/>
            <person name="Liu X.-D."/>
            <person name="Liao X.-Y."/>
            <person name="Jiang Y.-T."/>
            <person name="Yu X."/>
            <person name="Hao Y."/>
            <person name="Huang J."/>
            <person name="Zhao X.-W."/>
            <person name="Ke S."/>
            <person name="Chen Y.-Y."/>
            <person name="Wu W.-L."/>
            <person name="Hsu J.-L."/>
            <person name="Lin Y.-F."/>
            <person name="Huang M.-D."/>
            <person name="Li C.-Y."/>
            <person name="Huang L."/>
            <person name="Wang Z.-W."/>
            <person name="Zhao X."/>
            <person name="Zhong W.-Y."/>
            <person name="Peng D.-H."/>
            <person name="Ahmad S."/>
            <person name="Lan S."/>
            <person name="Zhang J.-S."/>
            <person name="Tsai W.-C."/>
            <person name="Van De Peer Y."/>
            <person name="Liu Z.-J."/>
        </authorList>
    </citation>
    <scope>NUCLEOTIDE SEQUENCE</scope>
    <source>
        <strain evidence="2">CP</strain>
        <tissue evidence="2">Leaves</tissue>
    </source>
</reference>
<evidence type="ECO:0000313" key="3">
    <source>
        <dbReference type="Proteomes" id="UP001180020"/>
    </source>
</evidence>
<gene>
    <name evidence="2" type="ORF">QJS10_CPB13g01547</name>
</gene>
<organism evidence="2 3">
    <name type="scientific">Acorus calamus</name>
    <name type="common">Sweet flag</name>
    <dbReference type="NCBI Taxonomy" id="4465"/>
    <lineage>
        <taxon>Eukaryota</taxon>
        <taxon>Viridiplantae</taxon>
        <taxon>Streptophyta</taxon>
        <taxon>Embryophyta</taxon>
        <taxon>Tracheophyta</taxon>
        <taxon>Spermatophyta</taxon>
        <taxon>Magnoliopsida</taxon>
        <taxon>Liliopsida</taxon>
        <taxon>Acoraceae</taxon>
        <taxon>Acorus</taxon>
    </lineage>
</organism>
<evidence type="ECO:0000256" key="1">
    <source>
        <dbReference type="ARBA" id="ARBA00006974"/>
    </source>
</evidence>
<reference evidence="2" key="1">
    <citation type="journal article" date="2023" name="Nat. Commun.">
        <title>Diploid and tetraploid genomes of Acorus and the evolution of monocots.</title>
        <authorList>
            <person name="Ma L."/>
            <person name="Liu K.W."/>
            <person name="Li Z."/>
            <person name="Hsiao Y.Y."/>
            <person name="Qi Y."/>
            <person name="Fu T."/>
            <person name="Tang G.D."/>
            <person name="Zhang D."/>
            <person name="Sun W.H."/>
            <person name="Liu D.K."/>
            <person name="Li Y."/>
            <person name="Chen G.Z."/>
            <person name="Liu X.D."/>
            <person name="Liao X.Y."/>
            <person name="Jiang Y.T."/>
            <person name="Yu X."/>
            <person name="Hao Y."/>
            <person name="Huang J."/>
            <person name="Zhao X.W."/>
            <person name="Ke S."/>
            <person name="Chen Y.Y."/>
            <person name="Wu W.L."/>
            <person name="Hsu J.L."/>
            <person name="Lin Y.F."/>
            <person name="Huang M.D."/>
            <person name="Li C.Y."/>
            <person name="Huang L."/>
            <person name="Wang Z.W."/>
            <person name="Zhao X."/>
            <person name="Zhong W.Y."/>
            <person name="Peng D.H."/>
            <person name="Ahmad S."/>
            <person name="Lan S."/>
            <person name="Zhang J.S."/>
            <person name="Tsai W.C."/>
            <person name="Van de Peer Y."/>
            <person name="Liu Z.J."/>
        </authorList>
    </citation>
    <scope>NUCLEOTIDE SEQUENCE</scope>
    <source>
        <strain evidence="2">CP</strain>
    </source>
</reference>
<proteinExistence type="inferred from homology"/>
<dbReference type="PANTHER" id="PTHR31374:SF28">
    <property type="entry name" value="SAUR-LIKE AUXIN-RESPONSIVE PROTEIN FAMILY"/>
    <property type="match status" value="1"/>
</dbReference>
<comment type="similarity">
    <text evidence="1">Belongs to the ARG7 family.</text>
</comment>
<dbReference type="GO" id="GO:0009733">
    <property type="term" value="P:response to auxin"/>
    <property type="evidence" value="ECO:0007669"/>
    <property type="project" value="InterPro"/>
</dbReference>
<keyword evidence="3" id="KW-1185">Reference proteome</keyword>
<dbReference type="InterPro" id="IPR003676">
    <property type="entry name" value="SAUR_fam"/>
</dbReference>